<gene>
    <name evidence="5" type="ORF">FB566_1232</name>
</gene>
<evidence type="ECO:0000313" key="5">
    <source>
        <dbReference type="EMBL" id="TQL75720.1"/>
    </source>
</evidence>
<dbReference type="SUPFAM" id="SSF46894">
    <property type="entry name" value="C-terminal effector domain of the bipartite response regulators"/>
    <property type="match status" value="1"/>
</dbReference>
<protein>
    <submittedName>
        <fullName evidence="5">DNA-binding NarL/FixJ family response regulator</fullName>
    </submittedName>
</protein>
<evidence type="ECO:0000256" key="2">
    <source>
        <dbReference type="ARBA" id="ARBA00023125"/>
    </source>
</evidence>
<organism evidence="5 6">
    <name type="scientific">Stackebrandtia endophytica</name>
    <dbReference type="NCBI Taxonomy" id="1496996"/>
    <lineage>
        <taxon>Bacteria</taxon>
        <taxon>Bacillati</taxon>
        <taxon>Actinomycetota</taxon>
        <taxon>Actinomycetes</taxon>
        <taxon>Glycomycetales</taxon>
        <taxon>Glycomycetaceae</taxon>
        <taxon>Stackebrandtia</taxon>
    </lineage>
</organism>
<dbReference type="InterPro" id="IPR039420">
    <property type="entry name" value="WalR-like"/>
</dbReference>
<accession>A0A543AT11</accession>
<keyword evidence="3" id="KW-0804">Transcription</keyword>
<dbReference type="PRINTS" id="PR00038">
    <property type="entry name" value="HTHLUXR"/>
</dbReference>
<dbReference type="InterPro" id="IPR011006">
    <property type="entry name" value="CheY-like_superfamily"/>
</dbReference>
<dbReference type="InterPro" id="IPR016032">
    <property type="entry name" value="Sig_transdc_resp-reg_C-effctor"/>
</dbReference>
<evidence type="ECO:0000259" key="4">
    <source>
        <dbReference type="PROSITE" id="PS50043"/>
    </source>
</evidence>
<evidence type="ECO:0000256" key="1">
    <source>
        <dbReference type="ARBA" id="ARBA00023015"/>
    </source>
</evidence>
<reference evidence="5 6" key="1">
    <citation type="submission" date="2019-06" db="EMBL/GenBank/DDBJ databases">
        <title>Sequencing the genomes of 1000 actinobacteria strains.</title>
        <authorList>
            <person name="Klenk H.-P."/>
        </authorList>
    </citation>
    <scope>NUCLEOTIDE SEQUENCE [LARGE SCALE GENOMIC DNA]</scope>
    <source>
        <strain evidence="5 6">DSM 45928</strain>
    </source>
</reference>
<dbReference type="PROSITE" id="PS50043">
    <property type="entry name" value="HTH_LUXR_2"/>
    <property type="match status" value="1"/>
</dbReference>
<evidence type="ECO:0000256" key="3">
    <source>
        <dbReference type="ARBA" id="ARBA00023163"/>
    </source>
</evidence>
<proteinExistence type="predicted"/>
<dbReference type="EMBL" id="VFOW01000001">
    <property type="protein sequence ID" value="TQL75720.1"/>
    <property type="molecule type" value="Genomic_DNA"/>
</dbReference>
<dbReference type="PANTHER" id="PTHR43214">
    <property type="entry name" value="TWO-COMPONENT RESPONSE REGULATOR"/>
    <property type="match status" value="1"/>
</dbReference>
<dbReference type="PANTHER" id="PTHR43214:SF41">
    <property type="entry name" value="NITRATE_NITRITE RESPONSE REGULATOR PROTEIN NARP"/>
    <property type="match status" value="1"/>
</dbReference>
<dbReference type="InterPro" id="IPR000792">
    <property type="entry name" value="Tscrpt_reg_LuxR_C"/>
</dbReference>
<comment type="caution">
    <text evidence="5">The sequence shown here is derived from an EMBL/GenBank/DDBJ whole genome shotgun (WGS) entry which is preliminary data.</text>
</comment>
<dbReference type="CDD" id="cd06170">
    <property type="entry name" value="LuxR_C_like"/>
    <property type="match status" value="1"/>
</dbReference>
<dbReference type="AlphaFoldDB" id="A0A543AT11"/>
<name>A0A543AT11_9ACTN</name>
<keyword evidence="1" id="KW-0805">Transcription regulation</keyword>
<dbReference type="Gene3D" id="3.40.50.2300">
    <property type="match status" value="1"/>
</dbReference>
<dbReference type="GO" id="GO:0003677">
    <property type="term" value="F:DNA binding"/>
    <property type="evidence" value="ECO:0007669"/>
    <property type="project" value="UniProtKB-KW"/>
</dbReference>
<dbReference type="SUPFAM" id="SSF52172">
    <property type="entry name" value="CheY-like"/>
    <property type="match status" value="1"/>
</dbReference>
<evidence type="ECO:0000313" key="6">
    <source>
        <dbReference type="Proteomes" id="UP000317043"/>
    </source>
</evidence>
<dbReference type="Pfam" id="PF00196">
    <property type="entry name" value="GerE"/>
    <property type="match status" value="1"/>
</dbReference>
<dbReference type="GO" id="GO:0006355">
    <property type="term" value="P:regulation of DNA-templated transcription"/>
    <property type="evidence" value="ECO:0007669"/>
    <property type="project" value="InterPro"/>
</dbReference>
<dbReference type="Gene3D" id="1.10.10.10">
    <property type="entry name" value="Winged helix-like DNA-binding domain superfamily/Winged helix DNA-binding domain"/>
    <property type="match status" value="1"/>
</dbReference>
<keyword evidence="6" id="KW-1185">Reference proteome</keyword>
<keyword evidence="2 5" id="KW-0238">DNA-binding</keyword>
<sequence length="216" mass="23087">MSSVATQPGDCSTTGSRFGAGLTVDIGLVDSHPITLRGMQSVYNDVPGLHVVAMHTDPTQLDAALTDVVIIDAYVTGDRPCLGIIERLAGQTKVVVSALRWLPELHACLDVGASAYIDKGASPERYVETVQLVAEGKTVPDAAPRSTQKTPLSPREQSVLTHISQGLTHDQTARRLGISRHTVDTYVKRARAKMKLGNKADLTRSMLLANIHGASL</sequence>
<dbReference type="Proteomes" id="UP000317043">
    <property type="component" value="Unassembled WGS sequence"/>
</dbReference>
<dbReference type="InParanoid" id="A0A543AT11"/>
<feature type="domain" description="HTH luxR-type" evidence="4">
    <location>
        <begin position="145"/>
        <end position="210"/>
    </location>
</feature>
<dbReference type="InterPro" id="IPR036388">
    <property type="entry name" value="WH-like_DNA-bd_sf"/>
</dbReference>
<dbReference type="SMART" id="SM00421">
    <property type="entry name" value="HTH_LUXR"/>
    <property type="match status" value="1"/>
</dbReference>